<evidence type="ECO:0000256" key="4">
    <source>
        <dbReference type="ARBA" id="ARBA00011335"/>
    </source>
</evidence>
<dbReference type="GO" id="GO:0004577">
    <property type="term" value="F:N-acetylglucosaminyldiphosphodolichol N-acetylglucosaminyltransferase activity"/>
    <property type="evidence" value="ECO:0007669"/>
    <property type="project" value="TreeGrafter"/>
</dbReference>
<feature type="transmembrane region" description="Helical" evidence="11">
    <location>
        <begin position="145"/>
        <end position="164"/>
    </location>
</feature>
<evidence type="ECO:0000313" key="13">
    <source>
        <dbReference type="Proteomes" id="UP000236621"/>
    </source>
</evidence>
<evidence type="ECO:0000256" key="9">
    <source>
        <dbReference type="ARBA" id="ARBA00023136"/>
    </source>
</evidence>
<keyword evidence="7 11" id="KW-0256">Endoplasmic reticulum</keyword>
<evidence type="ECO:0000256" key="6">
    <source>
        <dbReference type="ARBA" id="ARBA00022692"/>
    </source>
</evidence>
<evidence type="ECO:0000256" key="8">
    <source>
        <dbReference type="ARBA" id="ARBA00022989"/>
    </source>
</evidence>
<comment type="function">
    <text evidence="11">Involved in protein N-glycosylation. Essential for the second step of the dolichol-linked oligosaccharide pathway. Anchors the catalytic subunit ALG13 to the ER.</text>
</comment>
<dbReference type="EMBL" id="NRSZ01000156">
    <property type="protein sequence ID" value="PNY29098.1"/>
    <property type="molecule type" value="Genomic_DNA"/>
</dbReference>
<reference evidence="12 13" key="1">
    <citation type="submission" date="2017-08" db="EMBL/GenBank/DDBJ databases">
        <title>Harnessing the power of phylogenomics to disentangle the directionality and signatures of interkingdom host jumping in the parasitic fungal genus Tolypocladium.</title>
        <authorList>
            <person name="Quandt C.A."/>
            <person name="Patterson W."/>
            <person name="Spatafora J.W."/>
        </authorList>
    </citation>
    <scope>NUCLEOTIDE SEQUENCE [LARGE SCALE GENOMIC DNA]</scope>
    <source>
        <strain evidence="12 13">CBS 113982</strain>
    </source>
</reference>
<keyword evidence="8 11" id="KW-1133">Transmembrane helix</keyword>
<feature type="transmembrane region" description="Helical" evidence="11">
    <location>
        <begin position="184"/>
        <end position="205"/>
    </location>
</feature>
<evidence type="ECO:0000256" key="3">
    <source>
        <dbReference type="ARBA" id="ARBA00009731"/>
    </source>
</evidence>
<protein>
    <recommendedName>
        <fullName evidence="5 11">UDP-N-acetylglucosamine transferase subunit ALG14</fullName>
    </recommendedName>
    <alternativeName>
        <fullName evidence="10 11">Asparagine-linked glycosylation protein 14</fullName>
    </alternativeName>
</protein>
<dbReference type="GO" id="GO:0031965">
    <property type="term" value="C:nuclear membrane"/>
    <property type="evidence" value="ECO:0007669"/>
    <property type="project" value="UniProtKB-SubCell"/>
</dbReference>
<comment type="subcellular location">
    <subcellularLocation>
        <location evidence="1 11">Endoplasmic reticulum membrane</location>
        <topology evidence="1 11">Single-pass membrane protein</topology>
    </subcellularLocation>
    <subcellularLocation>
        <location evidence="2">Nucleus membrane</location>
        <topology evidence="2">Single-pass membrane protein</topology>
    </subcellularLocation>
</comment>
<dbReference type="AlphaFoldDB" id="A0A2K3QNJ3"/>
<dbReference type="Pfam" id="PF08660">
    <property type="entry name" value="Alg14"/>
    <property type="match status" value="1"/>
</dbReference>
<proteinExistence type="inferred from homology"/>
<dbReference type="PANTHER" id="PTHR12154:SF4">
    <property type="entry name" value="UDP-N-ACETYLGLUCOSAMINE TRANSFERASE SUBUNIT ALG14 HOMOLOG"/>
    <property type="match status" value="1"/>
</dbReference>
<dbReference type="InterPro" id="IPR013969">
    <property type="entry name" value="Oligosacch_biosynth_Alg14"/>
</dbReference>
<sequence length="268" mass="30390">MGLASLWPVHSCKTFVLACLTAIIALAIFISARHAQIVNRRRSVRWPKPPRRDGPPIRGQSPEYYLFVLGSGGHTKEMLMMMDDGFCNFSSFHRRYVISSGDHMSDHHLEDYETQLARLCRTNKASAGSYDKRIVARARRVHQPIWTTPVTSLLSILDIFPILLSPPKNEVGGRLRYPTQIFSNGPATGFFVGLAAHVLKLFYIVPEDSMRFIYIESWARISTLSLTGKLLYYTRVADAFYVQHEHVAVKYGLVNAGEMVFNSRRPEA</sequence>
<evidence type="ECO:0000256" key="2">
    <source>
        <dbReference type="ARBA" id="ARBA00004590"/>
    </source>
</evidence>
<evidence type="ECO:0000313" key="12">
    <source>
        <dbReference type="EMBL" id="PNY29098.1"/>
    </source>
</evidence>
<gene>
    <name evidence="11" type="primary">ALG14</name>
    <name evidence="12" type="ORF">TCAP_00973</name>
</gene>
<dbReference type="GO" id="GO:0006488">
    <property type="term" value="P:dolichol-linked oligosaccharide biosynthetic process"/>
    <property type="evidence" value="ECO:0007669"/>
    <property type="project" value="InterPro"/>
</dbReference>
<dbReference type="OrthoDB" id="17098at2759"/>
<evidence type="ECO:0000256" key="5">
    <source>
        <dbReference type="ARBA" id="ARBA00017467"/>
    </source>
</evidence>
<dbReference type="GO" id="GO:0043541">
    <property type="term" value="C:UDP-N-acetylglucosamine transferase complex"/>
    <property type="evidence" value="ECO:0007669"/>
    <property type="project" value="TreeGrafter"/>
</dbReference>
<organism evidence="12 13">
    <name type="scientific">Tolypocladium capitatum</name>
    <dbReference type="NCBI Taxonomy" id="45235"/>
    <lineage>
        <taxon>Eukaryota</taxon>
        <taxon>Fungi</taxon>
        <taxon>Dikarya</taxon>
        <taxon>Ascomycota</taxon>
        <taxon>Pezizomycotina</taxon>
        <taxon>Sordariomycetes</taxon>
        <taxon>Hypocreomycetidae</taxon>
        <taxon>Hypocreales</taxon>
        <taxon>Ophiocordycipitaceae</taxon>
        <taxon>Tolypocladium</taxon>
    </lineage>
</organism>
<dbReference type="PANTHER" id="PTHR12154">
    <property type="entry name" value="GLYCOSYL TRANSFERASE-RELATED"/>
    <property type="match status" value="1"/>
</dbReference>
<comment type="subunit">
    <text evidence="4 11">Heterodimer with ALG13 to form a functional enzyme.</text>
</comment>
<name>A0A2K3QNJ3_9HYPO</name>
<keyword evidence="12" id="KW-0808">Transferase</keyword>
<accession>A0A2K3QNJ3</accession>
<keyword evidence="9 11" id="KW-0472">Membrane</keyword>
<comment type="similarity">
    <text evidence="3 11">Belongs to the ALG14 family.</text>
</comment>
<dbReference type="Proteomes" id="UP000236621">
    <property type="component" value="Unassembled WGS sequence"/>
</dbReference>
<evidence type="ECO:0000256" key="10">
    <source>
        <dbReference type="ARBA" id="ARBA00032062"/>
    </source>
</evidence>
<keyword evidence="6 11" id="KW-0812">Transmembrane</keyword>
<dbReference type="STRING" id="45235.A0A2K3QNJ3"/>
<evidence type="ECO:0000256" key="7">
    <source>
        <dbReference type="ARBA" id="ARBA00022824"/>
    </source>
</evidence>
<evidence type="ECO:0000256" key="11">
    <source>
        <dbReference type="RuleBase" id="RU362127"/>
    </source>
</evidence>
<comment type="caution">
    <text evidence="12">The sequence shown here is derived from an EMBL/GenBank/DDBJ whole genome shotgun (WGS) entry which is preliminary data.</text>
</comment>
<comment type="caution">
    <text evidence="11">Lacks conserved residue(s) required for the propagation of feature annotation.</text>
</comment>
<keyword evidence="13" id="KW-1185">Reference proteome</keyword>
<evidence type="ECO:0000256" key="1">
    <source>
        <dbReference type="ARBA" id="ARBA00004389"/>
    </source>
</evidence>
<feature type="transmembrane region" description="Helical" evidence="11">
    <location>
        <begin position="15"/>
        <end position="32"/>
    </location>
</feature>